<dbReference type="EMBL" id="QUMX01000039">
    <property type="protein sequence ID" value="REG34112.1"/>
    <property type="molecule type" value="Genomic_DNA"/>
</dbReference>
<evidence type="ECO:0000313" key="1">
    <source>
        <dbReference type="EMBL" id="REG34112.1"/>
    </source>
</evidence>
<proteinExistence type="predicted"/>
<keyword evidence="2" id="KW-1185">Reference proteome</keyword>
<sequence>MLERSPGADAQSFTGLEDGVDYRCAEMSKAAGLSTVLAIGTEIGSKDDDPLVRATRERADGIITDAGQQIVERRLQIAPTLTIRQGFPVGIPVTRDLVLEPQGG</sequence>
<gene>
    <name evidence="1" type="ORF">ATH84_103941</name>
</gene>
<dbReference type="InterPro" id="IPR005498">
    <property type="entry name" value="T4SS_VirB10/TraB/TrbI"/>
</dbReference>
<protein>
    <submittedName>
        <fullName evidence="1">Type IV secretion system protein VirB10</fullName>
    </submittedName>
</protein>
<name>A0AAQ0HEB5_PARVE</name>
<dbReference type="Pfam" id="PF03743">
    <property type="entry name" value="TrbI"/>
    <property type="match status" value="1"/>
</dbReference>
<dbReference type="RefSeq" id="WP_036758305.1">
    <property type="nucleotide sequence ID" value="NZ_CP035287.1"/>
</dbReference>
<dbReference type="Proteomes" id="UP000256794">
    <property type="component" value="Unassembled WGS sequence"/>
</dbReference>
<dbReference type="AlphaFoldDB" id="A0AAQ0HEB5"/>
<organism evidence="1 2">
    <name type="scientific">Paracoccus versutus</name>
    <name type="common">Thiobacillus versutus</name>
    <dbReference type="NCBI Taxonomy" id="34007"/>
    <lineage>
        <taxon>Bacteria</taxon>
        <taxon>Pseudomonadati</taxon>
        <taxon>Pseudomonadota</taxon>
        <taxon>Alphaproteobacteria</taxon>
        <taxon>Rhodobacterales</taxon>
        <taxon>Paracoccaceae</taxon>
        <taxon>Paracoccus</taxon>
    </lineage>
</organism>
<comment type="caution">
    <text evidence="1">The sequence shown here is derived from an EMBL/GenBank/DDBJ whole genome shotgun (WGS) entry which is preliminary data.</text>
</comment>
<accession>A0AAQ0HEB5</accession>
<reference evidence="1 2" key="1">
    <citation type="submission" date="2018-08" db="EMBL/GenBank/DDBJ databases">
        <title>Genomic Encyclopedia of Archaeal and Bacterial Type Strains, Phase II (KMG-II): from individual species to whole genera.</title>
        <authorList>
            <person name="Goeker M."/>
        </authorList>
    </citation>
    <scope>NUCLEOTIDE SEQUENCE [LARGE SCALE GENOMIC DNA]</scope>
    <source>
        <strain evidence="1 2">DSM 582</strain>
    </source>
</reference>
<evidence type="ECO:0000313" key="2">
    <source>
        <dbReference type="Proteomes" id="UP000256794"/>
    </source>
</evidence>